<feature type="compositionally biased region" description="Polar residues" evidence="1">
    <location>
        <begin position="89"/>
        <end position="103"/>
    </location>
</feature>
<dbReference type="EMBL" id="AMSQ01000011">
    <property type="protein sequence ID" value="EKU47454.1"/>
    <property type="molecule type" value="Genomic_DNA"/>
</dbReference>
<feature type="compositionally biased region" description="Low complexity" evidence="1">
    <location>
        <begin position="57"/>
        <end position="73"/>
    </location>
</feature>
<name>K9AJL6_9STAP</name>
<dbReference type="PATRIC" id="fig|1229783.3.peg.1566"/>
<evidence type="ECO:0008006" key="4">
    <source>
        <dbReference type="Google" id="ProtNLM"/>
    </source>
</evidence>
<comment type="caution">
    <text evidence="2">The sequence shown here is derived from an EMBL/GenBank/DDBJ whole genome shotgun (WGS) entry which is preliminary data.</text>
</comment>
<dbReference type="eggNOG" id="ENOG502ZH0T">
    <property type="taxonomic scope" value="Bacteria"/>
</dbReference>
<evidence type="ECO:0000313" key="3">
    <source>
        <dbReference type="Proteomes" id="UP000009885"/>
    </source>
</evidence>
<dbReference type="AlphaFoldDB" id="K9AJL6"/>
<proteinExistence type="predicted"/>
<organism evidence="2 3">
    <name type="scientific">Staphylococcus massiliensis S46</name>
    <dbReference type="NCBI Taxonomy" id="1229783"/>
    <lineage>
        <taxon>Bacteria</taxon>
        <taxon>Bacillati</taxon>
        <taxon>Bacillota</taxon>
        <taxon>Bacilli</taxon>
        <taxon>Bacillales</taxon>
        <taxon>Staphylococcaceae</taxon>
        <taxon>Staphylococcus</taxon>
    </lineage>
</organism>
<sequence>MIQKERIIEQIEHELVQAEATDSNQAFEKHMYTIHTLTELVVGQTASQQPVQNSNPKQSVTSSSQSTTSSSKDSISDQELKMMGGKVKQPSSDSTSMNNNMVTDDNIGNGDSIFDF</sequence>
<feature type="compositionally biased region" description="Polar residues" evidence="1">
    <location>
        <begin position="45"/>
        <end position="56"/>
    </location>
</feature>
<accession>K9AJL6</accession>
<dbReference type="InterPro" id="IPR035218">
    <property type="entry name" value="DUF5327"/>
</dbReference>
<dbReference type="Pfam" id="PF17261">
    <property type="entry name" value="DUF5327"/>
    <property type="match status" value="1"/>
</dbReference>
<reference evidence="2 3" key="1">
    <citation type="journal article" date="2013" name="Genome Announc.">
        <title>Genome Sequence of Staphylococcus massiliensis Strain S46, Isolated from the Surface of Healthy Human Skin.</title>
        <authorList>
            <person name="Srivastav R."/>
            <person name="Singh A."/>
            <person name="Jangir P.K."/>
            <person name="Kumari C."/>
            <person name="Muduli S."/>
            <person name="Sharma R."/>
        </authorList>
    </citation>
    <scope>NUCLEOTIDE SEQUENCE [LARGE SCALE GENOMIC DNA]</scope>
    <source>
        <strain evidence="2 3">S46</strain>
    </source>
</reference>
<dbReference type="Proteomes" id="UP000009885">
    <property type="component" value="Unassembled WGS sequence"/>
</dbReference>
<evidence type="ECO:0000313" key="2">
    <source>
        <dbReference type="EMBL" id="EKU47454.1"/>
    </source>
</evidence>
<dbReference type="OrthoDB" id="2418541at2"/>
<keyword evidence="3" id="KW-1185">Reference proteome</keyword>
<dbReference type="RefSeq" id="WP_009383884.1">
    <property type="nucleotide sequence ID" value="NZ_AMSQ01000011.1"/>
</dbReference>
<evidence type="ECO:0000256" key="1">
    <source>
        <dbReference type="SAM" id="MobiDB-lite"/>
    </source>
</evidence>
<gene>
    <name evidence="2" type="ORF">C273_07767</name>
</gene>
<dbReference type="STRING" id="1229783.C273_07767"/>
<feature type="region of interest" description="Disordered" evidence="1">
    <location>
        <begin position="45"/>
        <end position="116"/>
    </location>
</feature>
<protein>
    <recommendedName>
        <fullName evidence="4">YwdI family protein</fullName>
    </recommendedName>
</protein>